<dbReference type="PANTHER" id="PTHR11841">
    <property type="entry name" value="REELIN"/>
    <property type="match status" value="1"/>
</dbReference>
<dbReference type="GO" id="GO:0046872">
    <property type="term" value="F:metal ion binding"/>
    <property type="evidence" value="ECO:0007669"/>
    <property type="project" value="UniProtKB-KW"/>
</dbReference>
<evidence type="ECO:0000313" key="17">
    <source>
        <dbReference type="Proteomes" id="UP001292094"/>
    </source>
</evidence>
<keyword evidence="2" id="KW-0217">Developmental protein</keyword>
<evidence type="ECO:0000313" key="16">
    <source>
        <dbReference type="EMBL" id="KAK4307400.1"/>
    </source>
</evidence>
<dbReference type="InterPro" id="IPR049419">
    <property type="entry name" value="Reelin_subrepeat-B"/>
</dbReference>
<keyword evidence="11" id="KW-0130">Cell adhesion</keyword>
<keyword evidence="8" id="KW-0720">Serine protease</keyword>
<dbReference type="InterPro" id="IPR034968">
    <property type="entry name" value="Reelin"/>
</dbReference>
<evidence type="ECO:0000256" key="5">
    <source>
        <dbReference type="ARBA" id="ARBA00022670"/>
    </source>
</evidence>
<proteinExistence type="inferred from homology"/>
<keyword evidence="6" id="KW-0479">Metal-binding</keyword>
<dbReference type="Pfam" id="PF21471">
    <property type="entry name" value="Reelin_subrepeat-B"/>
    <property type="match status" value="1"/>
</dbReference>
<evidence type="ECO:0000256" key="8">
    <source>
        <dbReference type="ARBA" id="ARBA00022825"/>
    </source>
</evidence>
<dbReference type="EMBL" id="JAWZYT010002009">
    <property type="protein sequence ID" value="KAK4307400.1"/>
    <property type="molecule type" value="Genomic_DNA"/>
</dbReference>
<sequence>MRLEYSIDYGSTWTQVRSGCLPSDPTCTEYWPSSDLVSDLFVGSARVTIPLPRENCEVPTEVLPTFLVSDFEDDDEDWQHWDRVVCSRYLETGDLDLREALFVQFDLRTGCQVGGGGRPGGAVGIDWELLRELDYNLYKFPSKEYILLPQQAMTPATVFRIGSHDLTPSCTLDLSDPQRALDKGVILQYSADNGITWATINVHDPLDFRKGTEEGYQLIPTDIQHT</sequence>
<comment type="subcellular location">
    <subcellularLocation>
        <location evidence="1">Secreted</location>
        <location evidence="1">Extracellular space</location>
        <location evidence="1">Extracellular matrix</location>
    </subcellularLocation>
</comment>
<keyword evidence="7" id="KW-0378">Hydrolase</keyword>
<gene>
    <name evidence="16" type="ORF">Pmani_020829</name>
</gene>
<evidence type="ECO:0000256" key="13">
    <source>
        <dbReference type="ARBA" id="ARBA00023900"/>
    </source>
</evidence>
<evidence type="ECO:0000256" key="6">
    <source>
        <dbReference type="ARBA" id="ARBA00022723"/>
    </source>
</evidence>
<keyword evidence="4" id="KW-0272">Extracellular matrix</keyword>
<dbReference type="GO" id="GO:0070325">
    <property type="term" value="F:lipoprotein particle receptor binding"/>
    <property type="evidence" value="ECO:0007669"/>
    <property type="project" value="InterPro"/>
</dbReference>
<dbReference type="GO" id="GO:0007155">
    <property type="term" value="P:cell adhesion"/>
    <property type="evidence" value="ECO:0007669"/>
    <property type="project" value="UniProtKB-KW"/>
</dbReference>
<evidence type="ECO:0000256" key="1">
    <source>
        <dbReference type="ARBA" id="ARBA00004498"/>
    </source>
</evidence>
<dbReference type="GO" id="GO:0007417">
    <property type="term" value="P:central nervous system development"/>
    <property type="evidence" value="ECO:0007669"/>
    <property type="project" value="InterPro"/>
</dbReference>
<evidence type="ECO:0000256" key="10">
    <source>
        <dbReference type="ARBA" id="ARBA00022837"/>
    </source>
</evidence>
<keyword evidence="5" id="KW-0645">Protease</keyword>
<evidence type="ECO:0000256" key="14">
    <source>
        <dbReference type="ARBA" id="ARBA00044961"/>
    </source>
</evidence>
<evidence type="ECO:0000256" key="12">
    <source>
        <dbReference type="ARBA" id="ARBA00023773"/>
    </source>
</evidence>
<comment type="caution">
    <text evidence="16">The sequence shown here is derived from an EMBL/GenBank/DDBJ whole genome shotgun (WGS) entry which is preliminary data.</text>
</comment>
<reference evidence="16" key="1">
    <citation type="submission" date="2023-11" db="EMBL/GenBank/DDBJ databases">
        <title>Genome assemblies of two species of porcelain crab, Petrolisthes cinctipes and Petrolisthes manimaculis (Anomura: Porcellanidae).</title>
        <authorList>
            <person name="Angst P."/>
        </authorList>
    </citation>
    <scope>NUCLEOTIDE SEQUENCE</scope>
    <source>
        <strain evidence="16">PB745_02</strain>
        <tissue evidence="16">Gill</tissue>
    </source>
</reference>
<dbReference type="GO" id="GO:0001764">
    <property type="term" value="P:neuron migration"/>
    <property type="evidence" value="ECO:0007669"/>
    <property type="project" value="InterPro"/>
</dbReference>
<protein>
    <recommendedName>
        <fullName evidence="13">Reelin</fullName>
    </recommendedName>
</protein>
<dbReference type="AlphaFoldDB" id="A0AAE1U5W7"/>
<dbReference type="Gene3D" id="2.60.120.260">
    <property type="entry name" value="Galactose-binding domain-like"/>
    <property type="match status" value="2"/>
</dbReference>
<comment type="similarity">
    <text evidence="12">Belongs to the reelin family.</text>
</comment>
<evidence type="ECO:0000256" key="15">
    <source>
        <dbReference type="ARBA" id="ARBA00046064"/>
    </source>
</evidence>
<keyword evidence="17" id="KW-1185">Reference proteome</keyword>
<evidence type="ECO:0000256" key="7">
    <source>
        <dbReference type="ARBA" id="ARBA00022801"/>
    </source>
</evidence>
<keyword evidence="10" id="KW-0106">Calcium</keyword>
<keyword evidence="9" id="KW-0862">Zinc</keyword>
<accession>A0AAE1U5W7</accession>
<keyword evidence="3" id="KW-0964">Secreted</keyword>
<evidence type="ECO:0000256" key="9">
    <source>
        <dbReference type="ARBA" id="ARBA00022833"/>
    </source>
</evidence>
<name>A0AAE1U5W7_9EUCA</name>
<evidence type="ECO:0000256" key="3">
    <source>
        <dbReference type="ARBA" id="ARBA00022525"/>
    </source>
</evidence>
<comment type="subunit">
    <text evidence="14">Oligomer of disulfide-linked homodimers.</text>
</comment>
<dbReference type="GO" id="GO:0008236">
    <property type="term" value="F:serine-type peptidase activity"/>
    <property type="evidence" value="ECO:0007669"/>
    <property type="project" value="UniProtKB-KW"/>
</dbReference>
<evidence type="ECO:0000256" key="2">
    <source>
        <dbReference type="ARBA" id="ARBA00022473"/>
    </source>
</evidence>
<dbReference type="GO" id="GO:0006508">
    <property type="term" value="P:proteolysis"/>
    <property type="evidence" value="ECO:0007669"/>
    <property type="project" value="UniProtKB-KW"/>
</dbReference>
<evidence type="ECO:0000256" key="11">
    <source>
        <dbReference type="ARBA" id="ARBA00022889"/>
    </source>
</evidence>
<dbReference type="PANTHER" id="PTHR11841:SF1">
    <property type="entry name" value="REELIN"/>
    <property type="match status" value="1"/>
</dbReference>
<organism evidence="16 17">
    <name type="scientific">Petrolisthes manimaculis</name>
    <dbReference type="NCBI Taxonomy" id="1843537"/>
    <lineage>
        <taxon>Eukaryota</taxon>
        <taxon>Metazoa</taxon>
        <taxon>Ecdysozoa</taxon>
        <taxon>Arthropoda</taxon>
        <taxon>Crustacea</taxon>
        <taxon>Multicrustacea</taxon>
        <taxon>Malacostraca</taxon>
        <taxon>Eumalacostraca</taxon>
        <taxon>Eucarida</taxon>
        <taxon>Decapoda</taxon>
        <taxon>Pleocyemata</taxon>
        <taxon>Anomura</taxon>
        <taxon>Galatheoidea</taxon>
        <taxon>Porcellanidae</taxon>
        <taxon>Petrolisthes</taxon>
    </lineage>
</organism>
<comment type="function">
    <text evidence="15">Extracellular matrix serine protease secreted by pioneer neurons that plays a role in layering of neurons in the cerebral cortex and cerebellum by coordinating cell positioning during neurodevelopment. Regulates microtubule function in neurons and neuronal migration. Binding to the extracellular domains of lipoprotein receptors VLDLR and LRP8/APOER2 induces tyrosine phosphorylation of DAB1 and modulation of TAU phosphorylation. Affects migration of sympathetic preganglionic neurons in the spinal cord, where it seems to act as a barrier to neuronal migration. Enzymatic activity is important for the modulation of cell adhesion.</text>
</comment>
<dbReference type="Proteomes" id="UP001292094">
    <property type="component" value="Unassembled WGS sequence"/>
</dbReference>
<evidence type="ECO:0000256" key="4">
    <source>
        <dbReference type="ARBA" id="ARBA00022530"/>
    </source>
</evidence>